<reference evidence="1" key="1">
    <citation type="submission" date="2024-12" db="EMBL/GenBank/DDBJ databases">
        <title>Comparative genomics and development of molecular markers within Purpureocillium lilacinum and among Purpureocillium species.</title>
        <authorList>
            <person name="Yeh Z.-Y."/>
            <person name="Ni N.-T."/>
            <person name="Lo P.-H."/>
            <person name="Mushyakhwo K."/>
            <person name="Lin C.-F."/>
            <person name="Nai Y.-S."/>
        </authorList>
    </citation>
    <scope>NUCLEOTIDE SEQUENCE</scope>
    <source>
        <strain evidence="1">NCHU-NPUST-175</strain>
    </source>
</reference>
<accession>A0ACC4DGH7</accession>
<evidence type="ECO:0000313" key="1">
    <source>
        <dbReference type="EMBL" id="KAL3955198.1"/>
    </source>
</evidence>
<gene>
    <name evidence="1" type="ORF">ACCO45_010761</name>
</gene>
<comment type="caution">
    <text evidence="1">The sequence shown here is derived from an EMBL/GenBank/DDBJ whole genome shotgun (WGS) entry which is preliminary data.</text>
</comment>
<evidence type="ECO:0000313" key="2">
    <source>
        <dbReference type="Proteomes" id="UP001638806"/>
    </source>
</evidence>
<proteinExistence type="predicted"/>
<name>A0ACC4DGH7_PURLI</name>
<keyword evidence="2" id="KW-1185">Reference proteome</keyword>
<dbReference type="Proteomes" id="UP001638806">
    <property type="component" value="Unassembled WGS sequence"/>
</dbReference>
<dbReference type="EMBL" id="JBGNUJ010000010">
    <property type="protein sequence ID" value="KAL3955198.1"/>
    <property type="molecule type" value="Genomic_DNA"/>
</dbReference>
<protein>
    <submittedName>
        <fullName evidence="1">Uncharacterized protein</fullName>
    </submittedName>
</protein>
<sequence>MASETDMRRHTAAAVPSASDDTDTDAARRDAVAPVAVPALDACESNPTQAPKQKKHTTQSAIDDASASLSRNPSHEHKRFSVLRFRNASDSQLSLRAKQQAENPPPLPRPPAIITTAPTNDITGPKKMSSRMNLAAKFRRSNDVQQLFPFGCWFFDFPRGRLDSSSGLGTERNHAARSH</sequence>
<organism evidence="1 2">
    <name type="scientific">Purpureocillium lilacinum</name>
    <name type="common">Paecilomyces lilacinus</name>
    <dbReference type="NCBI Taxonomy" id="33203"/>
    <lineage>
        <taxon>Eukaryota</taxon>
        <taxon>Fungi</taxon>
        <taxon>Dikarya</taxon>
        <taxon>Ascomycota</taxon>
        <taxon>Pezizomycotina</taxon>
        <taxon>Sordariomycetes</taxon>
        <taxon>Hypocreomycetidae</taxon>
        <taxon>Hypocreales</taxon>
        <taxon>Ophiocordycipitaceae</taxon>
        <taxon>Purpureocillium</taxon>
    </lineage>
</organism>